<sequence length="291" mass="33027">MTHTTVDTNGVRLHVVQAGPATGPLMLLLHGFPEFWYGWKAQMQPLADAGFRVWVPDQRGYNLSDKPAGIDAYRLDTLVADVVGLIDAAGVEKAIVVGHDWGGIVAWWLAVTYPERVERLVILNVPHPAVLSGFIRRNPGQLLRSWYVAFFQLPILPEWLMGRRRGAMLARTLRSSSRPGTFSRDDLAQYRTAWSQPGAVRSMVNWYRALIRRPAARRPSIRVTVPTLIIWGIHDRFLQRELAQASLTRCDDGRAEYLDTTHWVQHEAPQRVNELILDFTAYTLSRPSSRI</sequence>
<dbReference type="PRINTS" id="PR00412">
    <property type="entry name" value="EPOXHYDRLASE"/>
</dbReference>
<protein>
    <submittedName>
        <fullName evidence="3">Alpha/beta hydrolase</fullName>
    </submittedName>
</protein>
<dbReference type="Gene3D" id="3.40.50.1820">
    <property type="entry name" value="alpha/beta hydrolase"/>
    <property type="match status" value="1"/>
</dbReference>
<dbReference type="Proteomes" id="UP000501128">
    <property type="component" value="Chromosome"/>
</dbReference>
<dbReference type="InterPro" id="IPR000073">
    <property type="entry name" value="AB_hydrolase_1"/>
</dbReference>
<dbReference type="InterPro" id="IPR000639">
    <property type="entry name" value="Epox_hydrolase-like"/>
</dbReference>
<evidence type="ECO:0000313" key="3">
    <source>
        <dbReference type="EMBL" id="QJD78795.1"/>
    </source>
</evidence>
<dbReference type="KEGG" id="srho:HH216_10415"/>
<proteinExistence type="predicted"/>
<dbReference type="PANTHER" id="PTHR43329">
    <property type="entry name" value="EPOXIDE HYDROLASE"/>
    <property type="match status" value="1"/>
</dbReference>
<dbReference type="SUPFAM" id="SSF53474">
    <property type="entry name" value="alpha/beta-Hydrolases"/>
    <property type="match status" value="1"/>
</dbReference>
<keyword evidence="1 3" id="KW-0378">Hydrolase</keyword>
<evidence type="ECO:0000256" key="1">
    <source>
        <dbReference type="ARBA" id="ARBA00022801"/>
    </source>
</evidence>
<dbReference type="PRINTS" id="PR00111">
    <property type="entry name" value="ABHYDROLASE"/>
</dbReference>
<dbReference type="GO" id="GO:0016787">
    <property type="term" value="F:hydrolase activity"/>
    <property type="evidence" value="ECO:0007669"/>
    <property type="project" value="UniProtKB-KW"/>
</dbReference>
<reference evidence="3 4" key="1">
    <citation type="submission" date="2020-04" db="EMBL/GenBank/DDBJ databases">
        <title>Genome sequencing of novel species.</title>
        <authorList>
            <person name="Heo J."/>
            <person name="Kim S.-J."/>
            <person name="Kim J.-S."/>
            <person name="Hong S.-B."/>
            <person name="Kwon S.-W."/>
        </authorList>
    </citation>
    <scope>NUCLEOTIDE SEQUENCE [LARGE SCALE GENOMIC DNA]</scope>
    <source>
        <strain evidence="3 4">CJU-R4</strain>
    </source>
</reference>
<feature type="domain" description="AB hydrolase-1" evidence="2">
    <location>
        <begin position="24"/>
        <end position="269"/>
    </location>
</feature>
<dbReference type="Pfam" id="PF00561">
    <property type="entry name" value="Abhydrolase_1"/>
    <property type="match status" value="1"/>
</dbReference>
<name>A0A7L5DL36_9BACT</name>
<dbReference type="InterPro" id="IPR029058">
    <property type="entry name" value="AB_hydrolase_fold"/>
</dbReference>
<dbReference type="EMBL" id="CP051677">
    <property type="protein sequence ID" value="QJD78795.1"/>
    <property type="molecule type" value="Genomic_DNA"/>
</dbReference>
<keyword evidence="4" id="KW-1185">Reference proteome</keyword>
<accession>A0A7L5DL36</accession>
<dbReference type="RefSeq" id="WP_169550762.1">
    <property type="nucleotide sequence ID" value="NZ_CP051677.1"/>
</dbReference>
<evidence type="ECO:0000313" key="4">
    <source>
        <dbReference type="Proteomes" id="UP000501128"/>
    </source>
</evidence>
<evidence type="ECO:0000259" key="2">
    <source>
        <dbReference type="Pfam" id="PF00561"/>
    </source>
</evidence>
<organism evidence="3 4">
    <name type="scientific">Spirosoma rhododendri</name>
    <dbReference type="NCBI Taxonomy" id="2728024"/>
    <lineage>
        <taxon>Bacteria</taxon>
        <taxon>Pseudomonadati</taxon>
        <taxon>Bacteroidota</taxon>
        <taxon>Cytophagia</taxon>
        <taxon>Cytophagales</taxon>
        <taxon>Cytophagaceae</taxon>
        <taxon>Spirosoma</taxon>
    </lineage>
</organism>
<dbReference type="AlphaFoldDB" id="A0A7L5DL36"/>
<gene>
    <name evidence="3" type="ORF">HH216_10415</name>
</gene>